<dbReference type="PANTHER" id="PTHR43201:SF8">
    <property type="entry name" value="ACYL-COA SYNTHETASE FAMILY MEMBER 3"/>
    <property type="match status" value="1"/>
</dbReference>
<dbReference type="InterPro" id="IPR042099">
    <property type="entry name" value="ANL_N_sf"/>
</dbReference>
<dbReference type="EMBL" id="CP034433">
    <property type="protein sequence ID" value="AZN36305.1"/>
    <property type="molecule type" value="Genomic_DNA"/>
</dbReference>
<dbReference type="GO" id="GO:0031956">
    <property type="term" value="F:medium-chain fatty acid-CoA ligase activity"/>
    <property type="evidence" value="ECO:0007669"/>
    <property type="project" value="TreeGrafter"/>
</dbReference>
<proteinExistence type="inferred from homology"/>
<organism evidence="4 5">
    <name type="scientific">Iodobacter ciconiae</name>
    <dbReference type="NCBI Taxonomy" id="2496266"/>
    <lineage>
        <taxon>Bacteria</taxon>
        <taxon>Pseudomonadati</taxon>
        <taxon>Pseudomonadota</taxon>
        <taxon>Betaproteobacteria</taxon>
        <taxon>Neisseriales</taxon>
        <taxon>Chitinibacteraceae</taxon>
        <taxon>Iodobacter</taxon>
    </lineage>
</organism>
<dbReference type="InterPro" id="IPR000873">
    <property type="entry name" value="AMP-dep_synth/lig_dom"/>
</dbReference>
<feature type="domain" description="ApeI dehydratase-like" evidence="3">
    <location>
        <begin position="460"/>
        <end position="560"/>
    </location>
</feature>
<evidence type="ECO:0000259" key="2">
    <source>
        <dbReference type="Pfam" id="PF00501"/>
    </source>
</evidence>
<keyword evidence="4" id="KW-0436">Ligase</keyword>
<dbReference type="Proteomes" id="UP000282438">
    <property type="component" value="Chromosome"/>
</dbReference>
<keyword evidence="5" id="KW-1185">Reference proteome</keyword>
<reference evidence="4 5" key="1">
    <citation type="submission" date="2018-12" db="EMBL/GenBank/DDBJ databases">
        <title>Complete genome sequence of Iodobacter sp. H11R3.</title>
        <authorList>
            <person name="Bae J.-W."/>
        </authorList>
    </citation>
    <scope>NUCLEOTIDE SEQUENCE [LARGE SCALE GENOMIC DNA]</scope>
    <source>
        <strain evidence="4 5">H11R3</strain>
    </source>
</reference>
<dbReference type="Pfam" id="PF00501">
    <property type="entry name" value="AMP-binding"/>
    <property type="match status" value="1"/>
</dbReference>
<gene>
    <name evidence="4" type="ORF">EJO50_07270</name>
</gene>
<dbReference type="GO" id="GO:0006631">
    <property type="term" value="P:fatty acid metabolic process"/>
    <property type="evidence" value="ECO:0007669"/>
    <property type="project" value="TreeGrafter"/>
</dbReference>
<dbReference type="AlphaFoldDB" id="A0A3S8ZSB3"/>
<dbReference type="InterPro" id="IPR054545">
    <property type="entry name" value="ApeI-like"/>
</dbReference>
<dbReference type="SUPFAM" id="SSF56801">
    <property type="entry name" value="Acetyl-CoA synthetase-like"/>
    <property type="match status" value="1"/>
</dbReference>
<sequence length="567" mass="62168">MTDFISLDNLLFTGRASTHPVAKNAAQVIDFDRFSKDVARWQQAFNLHGGTRFALYFNDSTSFAAALLGAWHAGKCVYLPGDTLPTTLQKLQETVDGFAGDIPGSLPPSSEPTSPNTKWKRLNLNSVILVIYTSGSSGEPCAIPKKLSQLVSETVALESCFGKQCTGATVLATVSHQHIYGLLFKVLWPLSAGRSFDTSRLVFPEDISASLATCEHQGIAAILVASPAHLKRLPEQLSWHAQSLLAIFSSGGPLPTEALPTCRTLLGSAPIEIYGSSETGGIAWRQRQQDHHSAWQTLPGITIRVENEILYLRSPHLSDKQWQVSNDRVALTPHGFELLGRNDRIIKIEEKRISLNAMEQALLATSLLNDIRLIALPGTRLELGVIACPNAAGWRLIDEQGKRALNQALRNALADSIDASALPRRFRYVRALPGNTQGKTTYAALLTLFDPRRPDARLIEQNKNTALLAINVSASSPFFDGHFNKAPILPGVAQLDWALCLARELFELPAMFLRMEVLKFQQIIPPHSQIQLELKILSKETETILTFKFLSTAGTHASGRIILGNPI</sequence>
<dbReference type="RefSeq" id="WP_125972859.1">
    <property type="nucleotide sequence ID" value="NZ_CP034433.1"/>
</dbReference>
<dbReference type="SUPFAM" id="SSF54637">
    <property type="entry name" value="Thioesterase/thiol ester dehydrase-isomerase"/>
    <property type="match status" value="1"/>
</dbReference>
<dbReference type="OrthoDB" id="9787658at2"/>
<feature type="domain" description="AMP-dependent synthetase/ligase" evidence="2">
    <location>
        <begin position="117"/>
        <end position="307"/>
    </location>
</feature>
<evidence type="ECO:0000313" key="5">
    <source>
        <dbReference type="Proteomes" id="UP000282438"/>
    </source>
</evidence>
<evidence type="ECO:0000256" key="1">
    <source>
        <dbReference type="ARBA" id="ARBA00006432"/>
    </source>
</evidence>
<dbReference type="Gene3D" id="3.40.50.12780">
    <property type="entry name" value="N-terminal domain of ligase-like"/>
    <property type="match status" value="1"/>
</dbReference>
<dbReference type="KEGG" id="iod:EJO50_07270"/>
<dbReference type="Pfam" id="PF22818">
    <property type="entry name" value="ApeI-like"/>
    <property type="match status" value="1"/>
</dbReference>
<protein>
    <submittedName>
        <fullName evidence="4">4-coumarate--CoA ligase</fullName>
    </submittedName>
</protein>
<dbReference type="InterPro" id="IPR045851">
    <property type="entry name" value="AMP-bd_C_sf"/>
</dbReference>
<comment type="similarity">
    <text evidence="1">Belongs to the ATP-dependent AMP-binding enzyme family.</text>
</comment>
<dbReference type="PANTHER" id="PTHR43201">
    <property type="entry name" value="ACYL-COA SYNTHETASE"/>
    <property type="match status" value="1"/>
</dbReference>
<dbReference type="Gene3D" id="3.30.300.30">
    <property type="match status" value="1"/>
</dbReference>
<accession>A0A3S8ZSB3</accession>
<evidence type="ECO:0000259" key="3">
    <source>
        <dbReference type="Pfam" id="PF22818"/>
    </source>
</evidence>
<dbReference type="Gene3D" id="3.10.129.10">
    <property type="entry name" value="Hotdog Thioesterase"/>
    <property type="match status" value="1"/>
</dbReference>
<name>A0A3S8ZSB3_9NEIS</name>
<evidence type="ECO:0000313" key="4">
    <source>
        <dbReference type="EMBL" id="AZN36305.1"/>
    </source>
</evidence>
<dbReference type="InterPro" id="IPR029069">
    <property type="entry name" value="HotDog_dom_sf"/>
</dbReference>